<accession>A0A173GNC1</accession>
<dbReference type="SUPFAM" id="SSF53448">
    <property type="entry name" value="Nucleotide-diphospho-sugar transferases"/>
    <property type="match status" value="1"/>
</dbReference>
<evidence type="ECO:0008006" key="4">
    <source>
        <dbReference type="Google" id="ProtNLM"/>
    </source>
</evidence>
<feature type="region of interest" description="Disordered" evidence="1">
    <location>
        <begin position="45"/>
        <end position="89"/>
    </location>
</feature>
<feature type="non-terminal residue" evidence="3">
    <location>
        <position position="411"/>
    </location>
</feature>
<name>A0A173GNC1_9HYPO</name>
<keyword evidence="2" id="KW-1133">Transmembrane helix</keyword>
<protein>
    <recommendedName>
        <fullName evidence="4">Glycosyltransferase family 8 protein</fullName>
    </recommendedName>
</protein>
<feature type="transmembrane region" description="Helical" evidence="2">
    <location>
        <begin position="12"/>
        <end position="32"/>
    </location>
</feature>
<sequence length="411" mass="45658">MLGQGRAAFPRTLLLVAVVVNLVLVRLMYVWITAQPRQQHLPSLAVKSTDARRSGGGGGDEAVDETGSSDMGKHFRVRPSPPSSAVAKSRSARIETCEYPVVVHITPNDYCTGALGVYASVVRNVQSQPERLRGKTCAVFAYVDHNLTSLEAMYRWEARPNPYSHVPDCAALDAHAKLGAEVPVRFVAVAPIQQPDFIKTEPRWATALSKLHSTGIDIYPRILTVDADSMLLTDLDRMFLETPPGVAISASSDQFGNCHDRKRMNSGLTLLRPSRYLHITTLEILYDQGAPCLNDNNWAQADQEVLTCMCGYTYQTYSPFYPEFQCNIMPMYFSVWPRNYGCSSANVLPARSIHFAACKKPWELDDAALDARPDTRFWKCLRDGARAGSATRIRDCQPLTLADTRDLPNLD</sequence>
<organism evidence="3">
    <name type="scientific">Hypocrella siamensis</name>
    <dbReference type="NCBI Taxonomy" id="696354"/>
    <lineage>
        <taxon>Eukaryota</taxon>
        <taxon>Fungi</taxon>
        <taxon>Dikarya</taxon>
        <taxon>Ascomycota</taxon>
        <taxon>Pezizomycotina</taxon>
        <taxon>Sordariomycetes</taxon>
        <taxon>Hypocreomycetidae</taxon>
        <taxon>Hypocreales</taxon>
        <taxon>Clavicipitaceae</taxon>
        <taxon>Hypocrella</taxon>
    </lineage>
</organism>
<dbReference type="AlphaFoldDB" id="A0A173GNC1"/>
<dbReference type="InterPro" id="IPR050587">
    <property type="entry name" value="GNT1/Glycosyltrans_8"/>
</dbReference>
<dbReference type="PANTHER" id="PTHR11183">
    <property type="entry name" value="GLYCOGENIN SUBFAMILY MEMBER"/>
    <property type="match status" value="1"/>
</dbReference>
<dbReference type="Gene3D" id="3.90.550.10">
    <property type="entry name" value="Spore Coat Polysaccharide Biosynthesis Protein SpsA, Chain A"/>
    <property type="match status" value="1"/>
</dbReference>
<dbReference type="InterPro" id="IPR029044">
    <property type="entry name" value="Nucleotide-diphossugar_trans"/>
</dbReference>
<keyword evidence="2" id="KW-0472">Membrane</keyword>
<evidence type="ECO:0000256" key="1">
    <source>
        <dbReference type="SAM" id="MobiDB-lite"/>
    </source>
</evidence>
<evidence type="ECO:0000313" key="3">
    <source>
        <dbReference type="EMBL" id="ANH56525.1"/>
    </source>
</evidence>
<keyword evidence="2" id="KW-0812">Transmembrane</keyword>
<proteinExistence type="predicted"/>
<evidence type="ECO:0000256" key="2">
    <source>
        <dbReference type="SAM" id="Phobius"/>
    </source>
</evidence>
<reference evidence="3" key="1">
    <citation type="journal article" date="2016" name="BMC Genomics">
        <title>Genome sequence and comparative analysis of clavicipitaceous insect-pathogenic fungus Aschersonia badia with Metarhizium spp.</title>
        <authorList>
            <person name="Agrawal Y."/>
            <person name="Narwani T."/>
            <person name="Subramanian S."/>
        </authorList>
    </citation>
    <scope>NUCLEOTIDE SEQUENCE</scope>
    <source>
        <strain evidence="3">MTCC 10142</strain>
    </source>
</reference>
<dbReference type="EMBL" id="KU202615">
    <property type="protein sequence ID" value="ANH56525.1"/>
    <property type="molecule type" value="Genomic_DNA"/>
</dbReference>